<proteinExistence type="predicted"/>
<dbReference type="OrthoDB" id="6247875at2759"/>
<sequence>MTFLQGGQLTSSAVCLTQFSPTATSPSISPGYSLQKAPTPAALVFSRNAPGLSFAYAGGQRRWTLRLPALALLNSNVQRRRRGGGATKKHPPNHIKRPMNAFMVWSQVERRKIVARTPTMHNAEISKMLGRRWKQLSSEERMPFIEEAERLRILHSQEYPNYKYRPRKRTLKLEHTNTHSRPQAAAASTGDDSMTSARARRPTTTDRDLPLTKPVSSPLQFSSVLTRTANLRTPRRITRPKARESPSVATLSTTGRTALLATGPGNGGLLLKLTIGPQTTGERVTGFSNLVDLATLASAAAKVQRCEVTTPTDSDEGMGSDASSCSSDTLLPPTNSALLRPPSSVSLLSPSPPSASLLSPSPPLSGALLSPSPSSCSSFGSEDIGPFPPPASPLDPFPPRSVSPACDDSKPVMTEDRKPDVAKLEGGRSLVEDVKLEFPPPTPPPSLDVKSLEELTGESLLPSSWCEPEVKMESDDLSALDDLFPVNSELDMETYGRFRGPPPGRGMGMGPPGSMGPSGSVGPRPLQEFFGDREGGLRKQPILDDYGPPPDIEFYDDRPPNPGPLNGYERPPGPMGPGGPMRGGPMRGPGRGMRGGGSDRGMRRGGRRGGR</sequence>
<feature type="region of interest" description="Disordered" evidence="4">
    <location>
        <begin position="493"/>
        <end position="611"/>
    </location>
</feature>
<dbReference type="Pfam" id="PF00505">
    <property type="entry name" value="HMG_box"/>
    <property type="match status" value="1"/>
</dbReference>
<dbReference type="InterPro" id="IPR050140">
    <property type="entry name" value="SRY-related_HMG-box_TF-like"/>
</dbReference>
<dbReference type="GO" id="GO:0000122">
    <property type="term" value="P:negative regulation of transcription by RNA polymerase II"/>
    <property type="evidence" value="ECO:0007669"/>
    <property type="project" value="TreeGrafter"/>
</dbReference>
<dbReference type="GO" id="GO:0030182">
    <property type="term" value="P:neuron differentiation"/>
    <property type="evidence" value="ECO:0007669"/>
    <property type="project" value="TreeGrafter"/>
</dbReference>
<comment type="subcellular location">
    <subcellularLocation>
        <location evidence="1">Nucleus</location>
    </subcellularLocation>
</comment>
<feature type="compositionally biased region" description="Basic and acidic residues" evidence="4">
    <location>
        <begin position="407"/>
        <end position="436"/>
    </location>
</feature>
<protein>
    <submittedName>
        <fullName evidence="5">Uncharacterized protein</fullName>
    </submittedName>
</protein>
<dbReference type="FunFam" id="1.10.30.10:FF:000002">
    <property type="entry name" value="transcription factor Sox-2"/>
    <property type="match status" value="1"/>
</dbReference>
<reference evidence="5" key="1">
    <citation type="submission" date="2020-11" db="EMBL/GenBank/DDBJ databases">
        <authorList>
            <person name="Tran Van P."/>
        </authorList>
    </citation>
    <scope>NUCLEOTIDE SEQUENCE</scope>
</reference>
<feature type="compositionally biased region" description="Polar residues" evidence="4">
    <location>
        <begin position="321"/>
        <end position="335"/>
    </location>
</feature>
<dbReference type="AlphaFoldDB" id="A0A7R8W0S2"/>
<organism evidence="5">
    <name type="scientific">Cyprideis torosa</name>
    <dbReference type="NCBI Taxonomy" id="163714"/>
    <lineage>
        <taxon>Eukaryota</taxon>
        <taxon>Metazoa</taxon>
        <taxon>Ecdysozoa</taxon>
        <taxon>Arthropoda</taxon>
        <taxon>Crustacea</taxon>
        <taxon>Oligostraca</taxon>
        <taxon>Ostracoda</taxon>
        <taxon>Podocopa</taxon>
        <taxon>Podocopida</taxon>
        <taxon>Cytherocopina</taxon>
        <taxon>Cytheroidea</taxon>
        <taxon>Cytherideidae</taxon>
        <taxon>Cyprideis</taxon>
    </lineage>
</organism>
<dbReference type="SUPFAM" id="SSF47095">
    <property type="entry name" value="HMG-box"/>
    <property type="match status" value="1"/>
</dbReference>
<dbReference type="EMBL" id="OB660030">
    <property type="protein sequence ID" value="CAD7222143.1"/>
    <property type="molecule type" value="Genomic_DNA"/>
</dbReference>
<evidence type="ECO:0000313" key="5">
    <source>
        <dbReference type="EMBL" id="CAD7222143.1"/>
    </source>
</evidence>
<dbReference type="PANTHER" id="PTHR10270">
    <property type="entry name" value="SOX TRANSCRIPTION FACTOR"/>
    <property type="match status" value="1"/>
</dbReference>
<dbReference type="GO" id="GO:0007420">
    <property type="term" value="P:brain development"/>
    <property type="evidence" value="ECO:0007669"/>
    <property type="project" value="TreeGrafter"/>
</dbReference>
<dbReference type="GO" id="GO:0005634">
    <property type="term" value="C:nucleus"/>
    <property type="evidence" value="ECO:0007669"/>
    <property type="project" value="UniProtKB-SubCell"/>
</dbReference>
<dbReference type="Gene3D" id="1.10.30.10">
    <property type="entry name" value="High mobility group box domain"/>
    <property type="match status" value="1"/>
</dbReference>
<dbReference type="GO" id="GO:0001228">
    <property type="term" value="F:DNA-binding transcription activator activity, RNA polymerase II-specific"/>
    <property type="evidence" value="ECO:0007669"/>
    <property type="project" value="TreeGrafter"/>
</dbReference>
<feature type="compositionally biased region" description="Low complexity" evidence="4">
    <location>
        <begin position="515"/>
        <end position="525"/>
    </location>
</feature>
<evidence type="ECO:0000256" key="1">
    <source>
        <dbReference type="ARBA" id="ARBA00004123"/>
    </source>
</evidence>
<keyword evidence="2" id="KW-0238">DNA-binding</keyword>
<feature type="compositionally biased region" description="Polar residues" evidence="4">
    <location>
        <begin position="247"/>
        <end position="256"/>
    </location>
</feature>
<feature type="compositionally biased region" description="Polar residues" evidence="4">
    <location>
        <begin position="214"/>
        <end position="231"/>
    </location>
</feature>
<dbReference type="CDD" id="cd22029">
    <property type="entry name" value="HMG-box_SoxC"/>
    <property type="match status" value="1"/>
</dbReference>
<dbReference type="InterPro" id="IPR009071">
    <property type="entry name" value="HMG_box_dom"/>
</dbReference>
<dbReference type="PANTHER" id="PTHR10270:SF323">
    <property type="entry name" value="TRANSCRIPTION FACTOR SOX-14-RELATED"/>
    <property type="match status" value="1"/>
</dbReference>
<dbReference type="GO" id="GO:0000978">
    <property type="term" value="F:RNA polymerase II cis-regulatory region sequence-specific DNA binding"/>
    <property type="evidence" value="ECO:0007669"/>
    <property type="project" value="TreeGrafter"/>
</dbReference>
<dbReference type="InterPro" id="IPR036910">
    <property type="entry name" value="HMG_box_dom_sf"/>
</dbReference>
<name>A0A7R8W0S2_9CRUS</name>
<feature type="compositionally biased region" description="Low complexity" evidence="4">
    <location>
        <begin position="336"/>
        <end position="378"/>
    </location>
</feature>
<accession>A0A7R8W0S2</accession>
<dbReference type="PROSITE" id="PS50118">
    <property type="entry name" value="HMG_BOX_2"/>
    <property type="match status" value="1"/>
</dbReference>
<feature type="compositionally biased region" description="Pro residues" evidence="4">
    <location>
        <begin position="386"/>
        <end position="401"/>
    </location>
</feature>
<evidence type="ECO:0000256" key="2">
    <source>
        <dbReference type="ARBA" id="ARBA00023125"/>
    </source>
</evidence>
<gene>
    <name evidence="5" type="ORF">CTOB1V02_LOCUS159</name>
</gene>
<evidence type="ECO:0000256" key="3">
    <source>
        <dbReference type="ARBA" id="ARBA00023242"/>
    </source>
</evidence>
<keyword evidence="3" id="KW-0539">Nucleus</keyword>
<feature type="region of interest" description="Disordered" evidence="4">
    <location>
        <begin position="308"/>
        <end position="448"/>
    </location>
</feature>
<dbReference type="SMART" id="SM00398">
    <property type="entry name" value="HMG"/>
    <property type="match status" value="1"/>
</dbReference>
<feature type="region of interest" description="Disordered" evidence="4">
    <location>
        <begin position="173"/>
        <end position="260"/>
    </location>
</feature>
<evidence type="ECO:0000256" key="4">
    <source>
        <dbReference type="SAM" id="MobiDB-lite"/>
    </source>
</evidence>
<feature type="compositionally biased region" description="Gly residues" evidence="4">
    <location>
        <begin position="578"/>
        <end position="599"/>
    </location>
</feature>